<dbReference type="Proteomes" id="UP000269396">
    <property type="component" value="Unassembled WGS sequence"/>
</dbReference>
<reference evidence="2 3" key="1">
    <citation type="submission" date="2018-11" db="EMBL/GenBank/DDBJ databases">
        <authorList>
            <consortium name="Pathogen Informatics"/>
        </authorList>
    </citation>
    <scope>NUCLEOTIDE SEQUENCE [LARGE SCALE GENOMIC DNA]</scope>
    <source>
        <strain>Denwood</strain>
        <strain evidence="3">Zambia</strain>
    </source>
</reference>
<organism evidence="2 3">
    <name type="scientific">Schistosoma mattheei</name>
    <dbReference type="NCBI Taxonomy" id="31246"/>
    <lineage>
        <taxon>Eukaryota</taxon>
        <taxon>Metazoa</taxon>
        <taxon>Spiralia</taxon>
        <taxon>Lophotrochozoa</taxon>
        <taxon>Platyhelminthes</taxon>
        <taxon>Trematoda</taxon>
        <taxon>Digenea</taxon>
        <taxon>Strigeidida</taxon>
        <taxon>Schistosomatoidea</taxon>
        <taxon>Schistosomatidae</taxon>
        <taxon>Schistosoma</taxon>
    </lineage>
</organism>
<gene>
    <name evidence="2" type="ORF">SMTD_LOCUS17941</name>
</gene>
<evidence type="ECO:0000313" key="2">
    <source>
        <dbReference type="EMBL" id="VDP75717.1"/>
    </source>
</evidence>
<keyword evidence="3" id="KW-1185">Reference proteome</keyword>
<accession>A0A183PUA5</accession>
<sequence>METLDKIQEKKNKKTGINSGRTRTEKVKAQAEYTETNKQVKRIITADNRKYVENLATTTEQASREGNITRRRNW</sequence>
<name>A0A183PUA5_9TREM</name>
<evidence type="ECO:0000256" key="1">
    <source>
        <dbReference type="SAM" id="MobiDB-lite"/>
    </source>
</evidence>
<feature type="compositionally biased region" description="Basic and acidic residues" evidence="1">
    <location>
        <begin position="1"/>
        <end position="10"/>
    </location>
</feature>
<proteinExistence type="predicted"/>
<protein>
    <submittedName>
        <fullName evidence="2">Uncharacterized protein</fullName>
    </submittedName>
</protein>
<dbReference type="EMBL" id="UZAL01039592">
    <property type="protein sequence ID" value="VDP75717.1"/>
    <property type="molecule type" value="Genomic_DNA"/>
</dbReference>
<evidence type="ECO:0000313" key="3">
    <source>
        <dbReference type="Proteomes" id="UP000269396"/>
    </source>
</evidence>
<feature type="region of interest" description="Disordered" evidence="1">
    <location>
        <begin position="1"/>
        <end position="30"/>
    </location>
</feature>
<dbReference type="AlphaFoldDB" id="A0A183PUA5"/>